<sequence length="59" mass="6845">MFSTLIILILSIIIFNQHLQLVNGDNNITMNNVLQNNNHYNNNNQDQDHHRTDANSVNQ</sequence>
<name>A0ABQ8JWC5_DERPT</name>
<evidence type="ECO:0000313" key="4">
    <source>
        <dbReference type="Proteomes" id="UP000887458"/>
    </source>
</evidence>
<accession>A0ABQ8JWC5</accession>
<evidence type="ECO:0000256" key="2">
    <source>
        <dbReference type="SAM" id="SignalP"/>
    </source>
</evidence>
<dbReference type="Proteomes" id="UP000887458">
    <property type="component" value="Unassembled WGS sequence"/>
</dbReference>
<feature type="compositionally biased region" description="Low complexity" evidence="1">
    <location>
        <begin position="33"/>
        <end position="45"/>
    </location>
</feature>
<comment type="caution">
    <text evidence="3">The sequence shown here is derived from an EMBL/GenBank/DDBJ whole genome shotgun (WGS) entry which is preliminary data.</text>
</comment>
<evidence type="ECO:0000313" key="3">
    <source>
        <dbReference type="EMBL" id="KAH9426923.1"/>
    </source>
</evidence>
<keyword evidence="2" id="KW-0732">Signal</keyword>
<proteinExistence type="predicted"/>
<reference evidence="3 4" key="2">
    <citation type="journal article" date="2022" name="Mol. Biol. Evol.">
        <title>Comparative Genomics Reveals Insights into the Divergent Evolution of Astigmatic Mites and Household Pest Adaptations.</title>
        <authorList>
            <person name="Xiong Q."/>
            <person name="Wan A.T."/>
            <person name="Liu X."/>
            <person name="Fung C.S."/>
            <person name="Xiao X."/>
            <person name="Malainual N."/>
            <person name="Hou J."/>
            <person name="Wang L."/>
            <person name="Wang M."/>
            <person name="Yang K.Y."/>
            <person name="Cui Y."/>
            <person name="Leung E.L."/>
            <person name="Nong W."/>
            <person name="Shin S.K."/>
            <person name="Au S.W."/>
            <person name="Jeong K.Y."/>
            <person name="Chew F.T."/>
            <person name="Hui J.H."/>
            <person name="Leung T.F."/>
            <person name="Tungtrongchitr A."/>
            <person name="Zhong N."/>
            <person name="Liu Z."/>
            <person name="Tsui S.K."/>
        </authorList>
    </citation>
    <scope>NUCLEOTIDE SEQUENCE [LARGE SCALE GENOMIC DNA]</scope>
    <source>
        <strain evidence="3">Derp</strain>
    </source>
</reference>
<dbReference type="EMBL" id="NJHN03000007">
    <property type="protein sequence ID" value="KAH9426923.1"/>
    <property type="molecule type" value="Genomic_DNA"/>
</dbReference>
<organism evidence="3 4">
    <name type="scientific">Dermatophagoides pteronyssinus</name>
    <name type="common">European house dust mite</name>
    <dbReference type="NCBI Taxonomy" id="6956"/>
    <lineage>
        <taxon>Eukaryota</taxon>
        <taxon>Metazoa</taxon>
        <taxon>Ecdysozoa</taxon>
        <taxon>Arthropoda</taxon>
        <taxon>Chelicerata</taxon>
        <taxon>Arachnida</taxon>
        <taxon>Acari</taxon>
        <taxon>Acariformes</taxon>
        <taxon>Sarcoptiformes</taxon>
        <taxon>Astigmata</taxon>
        <taxon>Psoroptidia</taxon>
        <taxon>Analgoidea</taxon>
        <taxon>Pyroglyphidae</taxon>
        <taxon>Dermatophagoidinae</taxon>
        <taxon>Dermatophagoides</taxon>
    </lineage>
</organism>
<reference evidence="3 4" key="1">
    <citation type="journal article" date="2018" name="J. Allergy Clin. Immunol.">
        <title>High-quality assembly of Dermatophagoides pteronyssinus genome and transcriptome reveals a wide range of novel allergens.</title>
        <authorList>
            <person name="Liu X.Y."/>
            <person name="Yang K.Y."/>
            <person name="Wang M.Q."/>
            <person name="Kwok J.S."/>
            <person name="Zeng X."/>
            <person name="Yang Z."/>
            <person name="Xiao X.J."/>
            <person name="Lau C.P."/>
            <person name="Li Y."/>
            <person name="Huang Z.M."/>
            <person name="Ba J.G."/>
            <person name="Yim A.K."/>
            <person name="Ouyang C.Y."/>
            <person name="Ngai S.M."/>
            <person name="Chan T.F."/>
            <person name="Leung E.L."/>
            <person name="Liu L."/>
            <person name="Liu Z.G."/>
            <person name="Tsui S.K."/>
        </authorList>
    </citation>
    <scope>NUCLEOTIDE SEQUENCE [LARGE SCALE GENOMIC DNA]</scope>
    <source>
        <strain evidence="3">Derp</strain>
    </source>
</reference>
<feature type="region of interest" description="Disordered" evidence="1">
    <location>
        <begin position="33"/>
        <end position="59"/>
    </location>
</feature>
<feature type="chain" id="PRO_5046890646" evidence="2">
    <location>
        <begin position="25"/>
        <end position="59"/>
    </location>
</feature>
<protein>
    <submittedName>
        <fullName evidence="3">Uncharacterized protein</fullName>
    </submittedName>
</protein>
<feature type="signal peptide" evidence="2">
    <location>
        <begin position="1"/>
        <end position="24"/>
    </location>
</feature>
<keyword evidence="4" id="KW-1185">Reference proteome</keyword>
<gene>
    <name evidence="3" type="ORF">DERP_011592</name>
</gene>
<evidence type="ECO:0000256" key="1">
    <source>
        <dbReference type="SAM" id="MobiDB-lite"/>
    </source>
</evidence>